<evidence type="ECO:0000313" key="8">
    <source>
        <dbReference type="Proteomes" id="UP000193144"/>
    </source>
</evidence>
<reference evidence="7 8" key="1">
    <citation type="submission" date="2016-07" db="EMBL/GenBank/DDBJ databases">
        <title>Pervasive Adenine N6-methylation of Active Genes in Fungi.</title>
        <authorList>
            <consortium name="DOE Joint Genome Institute"/>
            <person name="Mondo S.J."/>
            <person name="Dannebaum R.O."/>
            <person name="Kuo R.C."/>
            <person name="Labutti K."/>
            <person name="Haridas S."/>
            <person name="Kuo A."/>
            <person name="Salamov A."/>
            <person name="Ahrendt S.R."/>
            <person name="Lipzen A."/>
            <person name="Sullivan W."/>
            <person name="Andreopoulos W.B."/>
            <person name="Clum A."/>
            <person name="Lindquist E."/>
            <person name="Daum C."/>
            <person name="Ramamoorthy G.K."/>
            <person name="Gryganskyi A."/>
            <person name="Culley D."/>
            <person name="Magnuson J.K."/>
            <person name="James T.Y."/>
            <person name="O'Malley M.A."/>
            <person name="Stajich J.E."/>
            <person name="Spatafora J.W."/>
            <person name="Visel A."/>
            <person name="Grigoriev I.V."/>
        </authorList>
    </citation>
    <scope>NUCLEOTIDE SEQUENCE [LARGE SCALE GENOMIC DNA]</scope>
    <source>
        <strain evidence="7 8">CBS 115471</strain>
    </source>
</reference>
<dbReference type="SUPFAM" id="SSF144232">
    <property type="entry name" value="HIT/MYND zinc finger-like"/>
    <property type="match status" value="1"/>
</dbReference>
<dbReference type="OrthoDB" id="5952526at2759"/>
<evidence type="ECO:0000256" key="1">
    <source>
        <dbReference type="ARBA" id="ARBA00022723"/>
    </source>
</evidence>
<evidence type="ECO:0000259" key="6">
    <source>
        <dbReference type="PROSITE" id="PS50865"/>
    </source>
</evidence>
<keyword evidence="1" id="KW-0479">Metal-binding</keyword>
<dbReference type="Gene3D" id="6.10.140.2220">
    <property type="match status" value="1"/>
</dbReference>
<keyword evidence="3" id="KW-0862">Zinc</keyword>
<dbReference type="PROSITE" id="PS50865">
    <property type="entry name" value="ZF_MYND_2"/>
    <property type="match status" value="1"/>
</dbReference>
<keyword evidence="2 4" id="KW-0863">Zinc-finger</keyword>
<dbReference type="InterPro" id="IPR002893">
    <property type="entry name" value="Znf_MYND"/>
</dbReference>
<dbReference type="Proteomes" id="UP000193144">
    <property type="component" value="Unassembled WGS sequence"/>
</dbReference>
<evidence type="ECO:0000313" key="7">
    <source>
        <dbReference type="EMBL" id="ORY03678.1"/>
    </source>
</evidence>
<keyword evidence="8" id="KW-1185">Reference proteome</keyword>
<proteinExistence type="predicted"/>
<evidence type="ECO:0000256" key="3">
    <source>
        <dbReference type="ARBA" id="ARBA00022833"/>
    </source>
</evidence>
<feature type="domain" description="MYND-type" evidence="6">
    <location>
        <begin position="17"/>
        <end position="54"/>
    </location>
</feature>
<evidence type="ECO:0000256" key="2">
    <source>
        <dbReference type="ARBA" id="ARBA00022771"/>
    </source>
</evidence>
<accession>A0A1Y1Z073</accession>
<dbReference type="AlphaFoldDB" id="A0A1Y1Z073"/>
<evidence type="ECO:0000256" key="5">
    <source>
        <dbReference type="SAM" id="SignalP"/>
    </source>
</evidence>
<gene>
    <name evidence="7" type="ORF">BCR34DRAFT_545017</name>
</gene>
<dbReference type="EMBL" id="MCFA01000144">
    <property type="protein sequence ID" value="ORY03678.1"/>
    <property type="molecule type" value="Genomic_DNA"/>
</dbReference>
<dbReference type="GO" id="GO:0008270">
    <property type="term" value="F:zinc ion binding"/>
    <property type="evidence" value="ECO:0007669"/>
    <property type="project" value="UniProtKB-KW"/>
</dbReference>
<organism evidence="7 8">
    <name type="scientific">Clohesyomyces aquaticus</name>
    <dbReference type="NCBI Taxonomy" id="1231657"/>
    <lineage>
        <taxon>Eukaryota</taxon>
        <taxon>Fungi</taxon>
        <taxon>Dikarya</taxon>
        <taxon>Ascomycota</taxon>
        <taxon>Pezizomycotina</taxon>
        <taxon>Dothideomycetes</taxon>
        <taxon>Pleosporomycetidae</taxon>
        <taxon>Pleosporales</taxon>
        <taxon>Lindgomycetaceae</taxon>
        <taxon>Clohesyomyces</taxon>
    </lineage>
</organism>
<dbReference type="Pfam" id="PF01753">
    <property type="entry name" value="zf-MYND"/>
    <property type="match status" value="1"/>
</dbReference>
<feature type="signal peptide" evidence="5">
    <location>
        <begin position="1"/>
        <end position="18"/>
    </location>
</feature>
<feature type="chain" id="PRO_5012688762" description="MYND-type domain-containing protein" evidence="5">
    <location>
        <begin position="19"/>
        <end position="332"/>
    </location>
</feature>
<comment type="caution">
    <text evidence="7">The sequence shown here is derived from an EMBL/GenBank/DDBJ whole genome shotgun (WGS) entry which is preliminary data.</text>
</comment>
<evidence type="ECO:0000256" key="4">
    <source>
        <dbReference type="PROSITE-ProRule" id="PRU00134"/>
    </source>
</evidence>
<keyword evidence="5" id="KW-0732">Signal</keyword>
<sequence length="332" mass="37106">MPLLTIMTVLPSLTHSCAYCPKTTQLNICSKCKVVQYCGRDHQAADWPIHKALCKKIGKYKAELQAERDEEAMFSSLAGRLDPALVKHCKGGDVDVLLKLATAELELDTRLAVQSALGHVLAMTRNAKTSMLGTADLPIACFLRLGQDQEAYDYMKWWITTPETLLRPPKQPYTAVKNEDGLESVDVFMGRCPSIAFMAALTLFKLRLLMDLQAIQRSRQAVSSDLPQELLDEIRKNMVSSAITIDLIERDNHEEAISGLAKDIKTLYGAIRISNKQLWPGILHPTDDLIMNENIWGEESKREHGLALKHTYKAWVETPGAVDAIKALSKDY</sequence>
<protein>
    <recommendedName>
        <fullName evidence="6">MYND-type domain-containing protein</fullName>
    </recommendedName>
</protein>
<name>A0A1Y1Z073_9PLEO</name>